<evidence type="ECO:0000313" key="3">
    <source>
        <dbReference type="Proteomes" id="UP001163624"/>
    </source>
</evidence>
<name>A0ABY7A0B6_9PSED</name>
<feature type="domain" description="ImpA N-terminal" evidence="1">
    <location>
        <begin position="17"/>
        <end position="127"/>
    </location>
</feature>
<dbReference type="RefSeq" id="WP_254471212.1">
    <property type="nucleotide sequence ID" value="NZ_CP113432.1"/>
</dbReference>
<dbReference type="PANTHER" id="PTHR37024">
    <property type="entry name" value="TYPE VI SECRETION SYSTEM DUF2094 AND IMPA-RELATED DOMAIN PROTEIN"/>
    <property type="match status" value="1"/>
</dbReference>
<organism evidence="2 3">
    <name type="scientific">Pseudomonas triclosanedens</name>
    <dbReference type="NCBI Taxonomy" id="2961893"/>
    <lineage>
        <taxon>Bacteria</taxon>
        <taxon>Pseudomonadati</taxon>
        <taxon>Pseudomonadota</taxon>
        <taxon>Gammaproteobacteria</taxon>
        <taxon>Pseudomonadales</taxon>
        <taxon>Pseudomonadaceae</taxon>
        <taxon>Pseudomonas</taxon>
    </lineage>
</organism>
<dbReference type="Proteomes" id="UP001163624">
    <property type="component" value="Chromosome"/>
</dbReference>
<reference evidence="2" key="1">
    <citation type="submission" date="2022-11" db="EMBL/GenBank/DDBJ databases">
        <title>Pseudomonas triclosanedens sp. nov., a triclosan degrader isolated from activated sludge.</title>
        <authorList>
            <person name="Yin Y."/>
            <person name="Lu Z."/>
        </authorList>
    </citation>
    <scope>NUCLEOTIDE SEQUENCE</scope>
    <source>
        <strain evidence="2">ZM23</strain>
    </source>
</reference>
<proteinExistence type="predicted"/>
<evidence type="ECO:0000259" key="1">
    <source>
        <dbReference type="Pfam" id="PF06812"/>
    </source>
</evidence>
<evidence type="ECO:0000313" key="2">
    <source>
        <dbReference type="EMBL" id="WAI50503.1"/>
    </source>
</evidence>
<dbReference type="NCBIfam" id="TIGR03362">
    <property type="entry name" value="VI_chp_7"/>
    <property type="match status" value="1"/>
</dbReference>
<dbReference type="Pfam" id="PF16989">
    <property type="entry name" value="T6SS_VasJ"/>
    <property type="match status" value="1"/>
</dbReference>
<accession>A0ABY7A0B6</accession>
<dbReference type="InterPro" id="IPR010657">
    <property type="entry name" value="ImpA_N"/>
</dbReference>
<dbReference type="EMBL" id="CP113432">
    <property type="protein sequence ID" value="WAI50503.1"/>
    <property type="molecule type" value="Genomic_DNA"/>
</dbReference>
<dbReference type="Pfam" id="PF06812">
    <property type="entry name" value="ImpA_N"/>
    <property type="match status" value="1"/>
</dbReference>
<keyword evidence="3" id="KW-1185">Reference proteome</keyword>
<sequence>MNNSRKLASHYLDLACQPISTGNYAGEDVRYSSEYESLEEELGKASSLHGNGLVDWQKILELGEEILRTQSKDLRVAAWLAWALQQRESFAGLQAGLAMMLQLCEHHWDDLHPRKDRTRAAAVGWLVPRLEPLFTESLAIKDQLTLFRQLAETLRSLDERLNACLGSDAPLLLPMCRRLDEMIQRAAQDQPKPGSVSAVVASVRQAATNLINPAAIIENEKDAHKALRAQQDGARPLCAWWLRQKATDQRALRLNRTLLWLPIDTLPDRNSEQITSLRNLPADKLSNYRERFENGQYADLLVDLEASLARAPFWFDGQRLAWECLQALDAEQAMREVEIQFALFLQRLPGVVDLRFFDGAPFAEPATRGWISSHVLPHIQAQASVREAPPSTEASIWEQTLQEAAPILRKEGLKSAVQLLKQGLQSAQGGRQRFFWQLSMARLCLQAKKYELARTQLESLDQELQASSLHLWEPDLALQVLHLLHTCCELLPQNHSVRERKDEVYRRLCHLDLEVVLD</sequence>
<dbReference type="InterPro" id="IPR017739">
    <property type="entry name" value="T6SS-assoc_VCA0119"/>
</dbReference>
<dbReference type="PANTHER" id="PTHR37024:SF5">
    <property type="entry name" value="IMPA N-TERMINAL DOMAIN-CONTAINING PROTEIN"/>
    <property type="match status" value="1"/>
</dbReference>
<gene>
    <name evidence="2" type="primary">tssA</name>
    <name evidence="2" type="ORF">OU419_04330</name>
</gene>
<protein>
    <submittedName>
        <fullName evidence="2">Type VI secretion system protein TssA</fullName>
    </submittedName>
</protein>